<comment type="similarity">
    <text evidence="1">Belongs to the UDP-glycosyltransferase family.</text>
</comment>
<dbReference type="EMBL" id="LR721786">
    <property type="protein sequence ID" value="VVW62792.1"/>
    <property type="molecule type" value="Genomic_DNA"/>
</dbReference>
<dbReference type="Gene3D" id="3.40.50.2000">
    <property type="entry name" value="Glycogen Phosphorylase B"/>
    <property type="match status" value="2"/>
</dbReference>
<evidence type="ECO:0000256" key="1">
    <source>
        <dbReference type="ARBA" id="ARBA00009995"/>
    </source>
</evidence>
<gene>
    <name evidence="2" type="ORF">NYM_LOCUS26339</name>
</gene>
<dbReference type="AlphaFoldDB" id="A0A5K1FFC5"/>
<reference evidence="2" key="1">
    <citation type="submission" date="2019-09" db="EMBL/GenBank/DDBJ databases">
        <authorList>
            <person name="Zhang L."/>
        </authorList>
    </citation>
    <scope>NUCLEOTIDE SEQUENCE</scope>
</reference>
<protein>
    <submittedName>
        <fullName evidence="2">Uncharacterized protein</fullName>
    </submittedName>
</protein>
<proteinExistence type="inferred from homology"/>
<evidence type="ECO:0000313" key="2">
    <source>
        <dbReference type="EMBL" id="VVW62792.1"/>
    </source>
</evidence>
<dbReference type="GO" id="GO:0080044">
    <property type="term" value="F:quercetin 7-O-glucosyltransferase activity"/>
    <property type="evidence" value="ECO:0007669"/>
    <property type="project" value="TreeGrafter"/>
</dbReference>
<organism evidence="2">
    <name type="scientific">Nymphaea colorata</name>
    <name type="common">pocket water lily</name>
    <dbReference type="NCBI Taxonomy" id="210225"/>
    <lineage>
        <taxon>Eukaryota</taxon>
        <taxon>Viridiplantae</taxon>
        <taxon>Streptophyta</taxon>
        <taxon>Embryophyta</taxon>
        <taxon>Tracheophyta</taxon>
        <taxon>Spermatophyta</taxon>
        <taxon>Magnoliopsida</taxon>
        <taxon>Nymphaeales</taxon>
        <taxon>Nymphaeaceae</taxon>
        <taxon>Nymphaea</taxon>
    </lineage>
</organism>
<dbReference type="PANTHER" id="PTHR11926">
    <property type="entry name" value="GLUCOSYL/GLUCURONOSYL TRANSFERASES"/>
    <property type="match status" value="1"/>
</dbReference>
<dbReference type="PANTHER" id="PTHR11926:SF1412">
    <property type="entry name" value="UDP-GLYCOSYLTRANSFERASE 83A1-LIKE"/>
    <property type="match status" value="1"/>
</dbReference>
<sequence length="104" mass="11684">MNLRNSAVNSPLFQHLHKCVETIKGVDHIVCNSFPKLESPFLELISGVVPIGPLVSANHSKHQPSSFWQEDWSCLDWLDQWPAGSVIYVSLGSMTILNQRKLKS</sequence>
<name>A0A5K1FFC5_9MAGN</name>
<dbReference type="Gramene" id="NC8G0300320.1">
    <property type="protein sequence ID" value="NC8G0300320.1:cds"/>
    <property type="gene ID" value="NC8G0300320"/>
</dbReference>
<dbReference type="GO" id="GO:0080043">
    <property type="term" value="F:quercetin 3-O-glucosyltransferase activity"/>
    <property type="evidence" value="ECO:0007669"/>
    <property type="project" value="TreeGrafter"/>
</dbReference>
<dbReference type="SUPFAM" id="SSF53756">
    <property type="entry name" value="UDP-Glycosyltransferase/glycogen phosphorylase"/>
    <property type="match status" value="1"/>
</dbReference>
<accession>A0A5K1FFC5</accession>